<dbReference type="GO" id="GO:0006508">
    <property type="term" value="P:proteolysis"/>
    <property type="evidence" value="ECO:0007669"/>
    <property type="project" value="UniProtKB-KW"/>
</dbReference>
<evidence type="ECO:0000313" key="8">
    <source>
        <dbReference type="Proteomes" id="UP000001449"/>
    </source>
</evidence>
<dbReference type="Gene3D" id="3.40.140.10">
    <property type="entry name" value="Cytidine Deaminase, domain 2"/>
    <property type="match status" value="1"/>
</dbReference>
<proteinExistence type="predicted"/>
<keyword evidence="1" id="KW-0645">Protease</keyword>
<dbReference type="Proteomes" id="UP000001449">
    <property type="component" value="Chromosome 13"/>
</dbReference>
<dbReference type="Pfam" id="PF14464">
    <property type="entry name" value="Prok-JAB"/>
    <property type="match status" value="1"/>
</dbReference>
<dbReference type="PROSITE" id="PS50249">
    <property type="entry name" value="MPN"/>
    <property type="match status" value="1"/>
</dbReference>
<keyword evidence="8" id="KW-1185">Reference proteome</keyword>
<dbReference type="InParanoid" id="B8CB79"/>
<name>B8CB79_THAPS</name>
<dbReference type="InterPro" id="IPR050242">
    <property type="entry name" value="JAMM_MPN+_peptidase_M67A"/>
</dbReference>
<evidence type="ECO:0000256" key="1">
    <source>
        <dbReference type="ARBA" id="ARBA00022670"/>
    </source>
</evidence>
<feature type="domain" description="MPN" evidence="6">
    <location>
        <begin position="1"/>
        <end position="68"/>
    </location>
</feature>
<dbReference type="PaxDb" id="35128-Thaps269666"/>
<dbReference type="SUPFAM" id="SSF102712">
    <property type="entry name" value="JAB1/MPN domain"/>
    <property type="match status" value="1"/>
</dbReference>
<reference evidence="7 8" key="1">
    <citation type="journal article" date="2004" name="Science">
        <title>The genome of the diatom Thalassiosira pseudonana: ecology, evolution, and metabolism.</title>
        <authorList>
            <person name="Armbrust E.V."/>
            <person name="Berges J.A."/>
            <person name="Bowler C."/>
            <person name="Green B.R."/>
            <person name="Martinez D."/>
            <person name="Putnam N.H."/>
            <person name="Zhou S."/>
            <person name="Allen A.E."/>
            <person name="Apt K.E."/>
            <person name="Bechner M."/>
            <person name="Brzezinski M.A."/>
            <person name="Chaal B.K."/>
            <person name="Chiovitti A."/>
            <person name="Davis A.K."/>
            <person name="Demarest M.S."/>
            <person name="Detter J.C."/>
            <person name="Glavina T."/>
            <person name="Goodstein D."/>
            <person name="Hadi M.Z."/>
            <person name="Hellsten U."/>
            <person name="Hildebrand M."/>
            <person name="Jenkins B.D."/>
            <person name="Jurka J."/>
            <person name="Kapitonov V.V."/>
            <person name="Kroger N."/>
            <person name="Lau W.W."/>
            <person name="Lane T.W."/>
            <person name="Larimer F.W."/>
            <person name="Lippmeier J.C."/>
            <person name="Lucas S."/>
            <person name="Medina M."/>
            <person name="Montsant A."/>
            <person name="Obornik M."/>
            <person name="Parker M.S."/>
            <person name="Palenik B."/>
            <person name="Pazour G.J."/>
            <person name="Richardson P.M."/>
            <person name="Rynearson T.A."/>
            <person name="Saito M.A."/>
            <person name="Schwartz D.C."/>
            <person name="Thamatrakoln K."/>
            <person name="Valentin K."/>
            <person name="Vardi A."/>
            <person name="Wilkerson F.P."/>
            <person name="Rokhsar D.S."/>
        </authorList>
    </citation>
    <scope>NUCLEOTIDE SEQUENCE [LARGE SCALE GENOMIC DNA]</scope>
    <source>
        <strain evidence="7 8">CCMP1335</strain>
    </source>
</reference>
<dbReference type="GeneID" id="7453010"/>
<dbReference type="AlphaFoldDB" id="B8CB79"/>
<evidence type="ECO:0000259" key="6">
    <source>
        <dbReference type="PROSITE" id="PS50249"/>
    </source>
</evidence>
<sequence>MDPVSQIYAREAIDNHGMSVVGWYHSHPTFQPDPSVTDIENQANYQQLKTGSVCPFVGLIVGTYDNRN</sequence>
<keyword evidence="4" id="KW-0862">Zinc</keyword>
<reference evidence="7 8" key="2">
    <citation type="journal article" date="2008" name="Nature">
        <title>The Phaeodactylum genome reveals the evolutionary history of diatom genomes.</title>
        <authorList>
            <person name="Bowler C."/>
            <person name="Allen A.E."/>
            <person name="Badger J.H."/>
            <person name="Grimwood J."/>
            <person name="Jabbari K."/>
            <person name="Kuo A."/>
            <person name="Maheswari U."/>
            <person name="Martens C."/>
            <person name="Maumus F."/>
            <person name="Otillar R.P."/>
            <person name="Rayko E."/>
            <person name="Salamov A."/>
            <person name="Vandepoele K."/>
            <person name="Beszteri B."/>
            <person name="Gruber A."/>
            <person name="Heijde M."/>
            <person name="Katinka M."/>
            <person name="Mock T."/>
            <person name="Valentin K."/>
            <person name="Verret F."/>
            <person name="Berges J.A."/>
            <person name="Brownlee C."/>
            <person name="Cadoret J.P."/>
            <person name="Chiovitti A."/>
            <person name="Choi C.J."/>
            <person name="Coesel S."/>
            <person name="De Martino A."/>
            <person name="Detter J.C."/>
            <person name="Durkin C."/>
            <person name="Falciatore A."/>
            <person name="Fournet J."/>
            <person name="Haruta M."/>
            <person name="Huysman M.J."/>
            <person name="Jenkins B.D."/>
            <person name="Jiroutova K."/>
            <person name="Jorgensen R.E."/>
            <person name="Joubert Y."/>
            <person name="Kaplan A."/>
            <person name="Kroger N."/>
            <person name="Kroth P.G."/>
            <person name="La Roche J."/>
            <person name="Lindquist E."/>
            <person name="Lommer M."/>
            <person name="Martin-Jezequel V."/>
            <person name="Lopez P.J."/>
            <person name="Lucas S."/>
            <person name="Mangogna M."/>
            <person name="McGinnis K."/>
            <person name="Medlin L.K."/>
            <person name="Montsant A."/>
            <person name="Oudot-Le Secq M.P."/>
            <person name="Napoli C."/>
            <person name="Obornik M."/>
            <person name="Parker M.S."/>
            <person name="Petit J.L."/>
            <person name="Porcel B.M."/>
            <person name="Poulsen N."/>
            <person name="Robison M."/>
            <person name="Rychlewski L."/>
            <person name="Rynearson T.A."/>
            <person name="Schmutz J."/>
            <person name="Shapiro H."/>
            <person name="Siaut M."/>
            <person name="Stanley M."/>
            <person name="Sussman M.R."/>
            <person name="Taylor A.R."/>
            <person name="Vardi A."/>
            <person name="von Dassow P."/>
            <person name="Vyverman W."/>
            <person name="Willis A."/>
            <person name="Wyrwicz L.S."/>
            <person name="Rokhsar D.S."/>
            <person name="Weissenbach J."/>
            <person name="Armbrust E.V."/>
            <person name="Green B.R."/>
            <person name="Van de Peer Y."/>
            <person name="Grigoriev I.V."/>
        </authorList>
    </citation>
    <scope>NUCLEOTIDE SEQUENCE [LARGE SCALE GENOMIC DNA]</scope>
    <source>
        <strain evidence="7 8">CCMP1335</strain>
    </source>
</reference>
<dbReference type="GO" id="GO:0046872">
    <property type="term" value="F:metal ion binding"/>
    <property type="evidence" value="ECO:0007669"/>
    <property type="project" value="UniProtKB-KW"/>
</dbReference>
<protein>
    <recommendedName>
        <fullName evidence="6">MPN domain-containing protein</fullName>
    </recommendedName>
</protein>
<evidence type="ECO:0000256" key="4">
    <source>
        <dbReference type="ARBA" id="ARBA00022833"/>
    </source>
</evidence>
<keyword evidence="2" id="KW-0479">Metal-binding</keyword>
<keyword evidence="3" id="KW-0378">Hydrolase</keyword>
<dbReference type="STRING" id="35128.B8CB79"/>
<dbReference type="GO" id="GO:0008237">
    <property type="term" value="F:metallopeptidase activity"/>
    <property type="evidence" value="ECO:0007669"/>
    <property type="project" value="UniProtKB-KW"/>
</dbReference>
<dbReference type="MEROPS" id="M67.005"/>
<accession>B8CB79</accession>
<dbReference type="HOGENOM" id="CLU_2801987_0_0_1"/>
<dbReference type="InterPro" id="IPR037518">
    <property type="entry name" value="MPN"/>
</dbReference>
<dbReference type="EMBL" id="CM000648">
    <property type="protein sequence ID" value="EED89082.1"/>
    <property type="molecule type" value="Genomic_DNA"/>
</dbReference>
<dbReference type="RefSeq" id="XP_002293346.1">
    <property type="nucleotide sequence ID" value="XM_002293310.1"/>
</dbReference>
<evidence type="ECO:0000256" key="3">
    <source>
        <dbReference type="ARBA" id="ARBA00022801"/>
    </source>
</evidence>
<dbReference type="PANTHER" id="PTHR10410">
    <property type="entry name" value="EUKARYOTIC TRANSLATION INITIATION FACTOR 3 -RELATED"/>
    <property type="match status" value="1"/>
</dbReference>
<evidence type="ECO:0000313" key="7">
    <source>
        <dbReference type="EMBL" id="EED89082.1"/>
    </source>
</evidence>
<dbReference type="eggNOG" id="KOG1555">
    <property type="taxonomic scope" value="Eukaryota"/>
</dbReference>
<gene>
    <name evidence="7" type="ORF">THAPSDRAFT_269666</name>
</gene>
<feature type="non-terminal residue" evidence="7">
    <location>
        <position position="68"/>
    </location>
</feature>
<evidence type="ECO:0000256" key="2">
    <source>
        <dbReference type="ARBA" id="ARBA00022723"/>
    </source>
</evidence>
<keyword evidence="5" id="KW-0482">Metalloprotease</keyword>
<dbReference type="InterPro" id="IPR028090">
    <property type="entry name" value="JAB_dom_prok"/>
</dbReference>
<evidence type="ECO:0000256" key="5">
    <source>
        <dbReference type="ARBA" id="ARBA00023049"/>
    </source>
</evidence>
<dbReference type="KEGG" id="tps:THAPSDRAFT_269666"/>
<organism evidence="7 8">
    <name type="scientific">Thalassiosira pseudonana</name>
    <name type="common">Marine diatom</name>
    <name type="synonym">Cyclotella nana</name>
    <dbReference type="NCBI Taxonomy" id="35128"/>
    <lineage>
        <taxon>Eukaryota</taxon>
        <taxon>Sar</taxon>
        <taxon>Stramenopiles</taxon>
        <taxon>Ochrophyta</taxon>
        <taxon>Bacillariophyta</taxon>
        <taxon>Coscinodiscophyceae</taxon>
        <taxon>Thalassiosirophycidae</taxon>
        <taxon>Thalassiosirales</taxon>
        <taxon>Thalassiosiraceae</taxon>
        <taxon>Thalassiosira</taxon>
    </lineage>
</organism>